<protein>
    <submittedName>
        <fullName evidence="2">Uncharacterized protein</fullName>
    </submittedName>
</protein>
<dbReference type="EMBL" id="FM211192">
    <property type="protein sequence ID" value="CAR72255.1"/>
    <property type="molecule type" value="Genomic_DNA"/>
</dbReference>
<sequence>MCSVASRFLRTRSLTQCMFCALNKGAFAVIVCLGDIAHKFTDKTVHVHVTEIRTRRYGAYEVHATFAPLVEDASPKRCTIAKAVYRGRQASDLRTSTSPSCRTSVPAPEVIQMDETVLCADGEQEKLASW</sequence>
<dbReference type="HOGENOM" id="CLU_1935715_0_0_11"/>
<name>A0A0H3MRY1_MYCLB</name>
<evidence type="ECO:0000313" key="3">
    <source>
        <dbReference type="Proteomes" id="UP000006900"/>
    </source>
</evidence>
<proteinExistence type="predicted"/>
<evidence type="ECO:0000256" key="1">
    <source>
        <dbReference type="SAM" id="SignalP"/>
    </source>
</evidence>
<dbReference type="KEGG" id="mlb:MLBr02158"/>
<reference evidence="2 3" key="1">
    <citation type="journal article" date="2009" name="Nat. Genet.">
        <title>Comparative genomic and phylogeographic analysis of Mycobacterium leprae.</title>
        <authorList>
            <person name="Monot M."/>
            <person name="Honore N."/>
            <person name="Garnier T."/>
            <person name="Zidane N."/>
            <person name="Sherafi D."/>
            <person name="Paniz-Mondolfi A."/>
            <person name="Matsuoka M."/>
            <person name="Taylor G.M."/>
            <person name="Donoghue H.D."/>
            <person name="Bouwman A."/>
            <person name="Mays S."/>
            <person name="Watson C."/>
            <person name="Lockwood D."/>
            <person name="Khamispour A."/>
            <person name="Dowlati Y."/>
            <person name="Jianping S."/>
            <person name="Rea T.H."/>
            <person name="Vera-Cabrera L."/>
            <person name="Stefani M.M."/>
            <person name="Banu S."/>
            <person name="Macdonald M."/>
            <person name="Sapkota B.R."/>
            <person name="Spencer J.S."/>
            <person name="Thomas J."/>
            <person name="Harshman K."/>
            <person name="Singh P."/>
            <person name="Busso P."/>
            <person name="Gattiker A."/>
            <person name="Rougemont J."/>
            <person name="Brennan P.J."/>
            <person name="Cole S.T."/>
        </authorList>
    </citation>
    <scope>NUCLEOTIDE SEQUENCE [LARGE SCALE GENOMIC DNA]</scope>
    <source>
        <strain evidence="3">Br4923</strain>
    </source>
</reference>
<dbReference type="AlphaFoldDB" id="A0A0H3MRY1"/>
<organism evidence="2 3">
    <name type="scientific">Mycobacterium leprae (strain Br4923)</name>
    <dbReference type="NCBI Taxonomy" id="561304"/>
    <lineage>
        <taxon>Bacteria</taxon>
        <taxon>Bacillati</taxon>
        <taxon>Actinomycetota</taxon>
        <taxon>Actinomycetes</taxon>
        <taxon>Mycobacteriales</taxon>
        <taxon>Mycobacteriaceae</taxon>
        <taxon>Mycobacterium</taxon>
    </lineage>
</organism>
<accession>A0A0H3MRY1</accession>
<gene>
    <name evidence="2" type="ordered locus">MLBr02158</name>
</gene>
<feature type="chain" id="PRO_5038641077" evidence="1">
    <location>
        <begin position="29"/>
        <end position="130"/>
    </location>
</feature>
<feature type="signal peptide" evidence="1">
    <location>
        <begin position="1"/>
        <end position="28"/>
    </location>
</feature>
<keyword evidence="1" id="KW-0732">Signal</keyword>
<evidence type="ECO:0000313" key="2">
    <source>
        <dbReference type="EMBL" id="CAR72255.1"/>
    </source>
</evidence>
<dbReference type="Proteomes" id="UP000006900">
    <property type="component" value="Chromosome"/>
</dbReference>